<dbReference type="SMART" id="SM00066">
    <property type="entry name" value="GAL4"/>
    <property type="match status" value="1"/>
</dbReference>
<evidence type="ECO:0000313" key="17">
    <source>
        <dbReference type="Proteomes" id="UP000288859"/>
    </source>
</evidence>
<dbReference type="EC" id="3.2.1.20" evidence="3"/>
<dbReference type="GO" id="GO:0005987">
    <property type="term" value="P:sucrose catabolic process"/>
    <property type="evidence" value="ECO:0007669"/>
    <property type="project" value="TreeGrafter"/>
</dbReference>
<dbReference type="VEuPathDB" id="FungiDB:PV10_04207"/>
<dbReference type="GO" id="GO:0006351">
    <property type="term" value="P:DNA-templated transcription"/>
    <property type="evidence" value="ECO:0007669"/>
    <property type="project" value="InterPro"/>
</dbReference>
<dbReference type="InterPro" id="IPR017853">
    <property type="entry name" value="GH"/>
</dbReference>
<feature type="compositionally biased region" description="Basic and acidic residues" evidence="14">
    <location>
        <begin position="654"/>
        <end position="668"/>
    </location>
</feature>
<dbReference type="SUPFAM" id="SSF57701">
    <property type="entry name" value="Zn2/Cys6 DNA-binding domain"/>
    <property type="match status" value="1"/>
</dbReference>
<dbReference type="InterPro" id="IPR001138">
    <property type="entry name" value="Zn2Cys6_DnaBD"/>
</dbReference>
<evidence type="ECO:0000256" key="13">
    <source>
        <dbReference type="ARBA" id="ARBA00073730"/>
    </source>
</evidence>
<dbReference type="CDD" id="cd00067">
    <property type="entry name" value="GAL4"/>
    <property type="match status" value="1"/>
</dbReference>
<gene>
    <name evidence="16" type="ORF">B0A52_04777</name>
</gene>
<dbReference type="Pfam" id="PF00128">
    <property type="entry name" value="Alpha-amylase"/>
    <property type="match status" value="1"/>
</dbReference>
<evidence type="ECO:0000256" key="8">
    <source>
        <dbReference type="ARBA" id="ARBA00023163"/>
    </source>
</evidence>
<dbReference type="CDD" id="cd11333">
    <property type="entry name" value="AmyAc_SI_OligoGlu_DGase"/>
    <property type="match status" value="1"/>
</dbReference>
<evidence type="ECO:0000256" key="14">
    <source>
        <dbReference type="SAM" id="MobiDB-lite"/>
    </source>
</evidence>
<dbReference type="SUPFAM" id="SSF51445">
    <property type="entry name" value="(Trans)glycosidases"/>
    <property type="match status" value="1"/>
</dbReference>
<evidence type="ECO:0000256" key="12">
    <source>
        <dbReference type="ARBA" id="ARBA00041343"/>
    </source>
</evidence>
<dbReference type="InterPro" id="IPR045857">
    <property type="entry name" value="O16G_dom_2"/>
</dbReference>
<evidence type="ECO:0000259" key="15">
    <source>
        <dbReference type="PROSITE" id="PS50048"/>
    </source>
</evidence>
<keyword evidence="4" id="KW-0479">Metal-binding</keyword>
<dbReference type="PANTHER" id="PTHR10357:SF222">
    <property type="entry name" value="MALTASE MALT (AFU_ORTHOLOGUE AFUA_8G07070)"/>
    <property type="match status" value="1"/>
</dbReference>
<dbReference type="PANTHER" id="PTHR10357">
    <property type="entry name" value="ALPHA-AMYLASE FAMILY MEMBER"/>
    <property type="match status" value="1"/>
</dbReference>
<evidence type="ECO:0000256" key="11">
    <source>
        <dbReference type="ARBA" id="ARBA00026248"/>
    </source>
</evidence>
<dbReference type="PROSITE" id="PS00463">
    <property type="entry name" value="ZN2_CY6_FUNGAL_1"/>
    <property type="match status" value="1"/>
</dbReference>
<dbReference type="CDD" id="cd12148">
    <property type="entry name" value="fungal_TF_MHR"/>
    <property type="match status" value="1"/>
</dbReference>
<dbReference type="FunFam" id="3.20.20.80:FF:000064">
    <property type="entry name" value="Oligo-1,6-glucosidase"/>
    <property type="match status" value="1"/>
</dbReference>
<name>A0A438N602_EXOME</name>
<dbReference type="GO" id="GO:0033934">
    <property type="term" value="F:glucan 1,4-alpha-maltotriohydrolase activity"/>
    <property type="evidence" value="ECO:0007669"/>
    <property type="project" value="TreeGrafter"/>
</dbReference>
<dbReference type="GO" id="GO:0004558">
    <property type="term" value="F:alpha-1,4-glucosidase activity"/>
    <property type="evidence" value="ECO:0007669"/>
    <property type="project" value="UniProtKB-EC"/>
</dbReference>
<dbReference type="GO" id="GO:0000981">
    <property type="term" value="F:DNA-binding transcription factor activity, RNA polymerase II-specific"/>
    <property type="evidence" value="ECO:0007669"/>
    <property type="project" value="InterPro"/>
</dbReference>
<feature type="domain" description="Zn(2)-C6 fungal-type" evidence="15">
    <location>
        <begin position="584"/>
        <end position="611"/>
    </location>
</feature>
<dbReference type="GO" id="GO:0008270">
    <property type="term" value="F:zinc ion binding"/>
    <property type="evidence" value="ECO:0007669"/>
    <property type="project" value="InterPro"/>
</dbReference>
<keyword evidence="5" id="KW-0378">Hydrolase</keyword>
<evidence type="ECO:0000313" key="16">
    <source>
        <dbReference type="EMBL" id="RVX71203.1"/>
    </source>
</evidence>
<dbReference type="EMBL" id="NAJM01000018">
    <property type="protein sequence ID" value="RVX71203.1"/>
    <property type="molecule type" value="Genomic_DNA"/>
</dbReference>
<keyword evidence="6" id="KW-0805">Transcription regulation</keyword>
<dbReference type="GO" id="GO:0004556">
    <property type="term" value="F:alpha-amylase activity"/>
    <property type="evidence" value="ECO:0007669"/>
    <property type="project" value="TreeGrafter"/>
</dbReference>
<dbReference type="Proteomes" id="UP000288859">
    <property type="component" value="Unassembled WGS sequence"/>
</dbReference>
<dbReference type="InterPro" id="IPR013780">
    <property type="entry name" value="Glyco_hydro_b"/>
</dbReference>
<protein>
    <recommendedName>
        <fullName evidence="13">Alpha-glucosidase</fullName>
        <ecNumber evidence="3">3.2.1.20</ecNumber>
    </recommendedName>
    <alternativeName>
        <fullName evidence="12">Maltase</fullName>
    </alternativeName>
</protein>
<evidence type="ECO:0000256" key="10">
    <source>
        <dbReference type="ARBA" id="ARBA00023295"/>
    </source>
</evidence>
<evidence type="ECO:0000256" key="1">
    <source>
        <dbReference type="ARBA" id="ARBA00001657"/>
    </source>
</evidence>
<comment type="similarity">
    <text evidence="2">Belongs to the glycosyl hydrolase 13 family.</text>
</comment>
<dbReference type="SUPFAM" id="SSF51011">
    <property type="entry name" value="Glycosyl hydrolase domain"/>
    <property type="match status" value="1"/>
</dbReference>
<dbReference type="Gene3D" id="3.20.20.80">
    <property type="entry name" value="Glycosidases"/>
    <property type="match status" value="1"/>
</dbReference>
<evidence type="ECO:0000256" key="6">
    <source>
        <dbReference type="ARBA" id="ARBA00023015"/>
    </source>
</evidence>
<evidence type="ECO:0000256" key="2">
    <source>
        <dbReference type="ARBA" id="ARBA00008061"/>
    </source>
</evidence>
<keyword evidence="10" id="KW-0326">Glycosidase</keyword>
<dbReference type="VEuPathDB" id="FungiDB:PV10_04206"/>
<organism evidence="16 17">
    <name type="scientific">Exophiala mesophila</name>
    <name type="common">Black yeast-like fungus</name>
    <dbReference type="NCBI Taxonomy" id="212818"/>
    <lineage>
        <taxon>Eukaryota</taxon>
        <taxon>Fungi</taxon>
        <taxon>Dikarya</taxon>
        <taxon>Ascomycota</taxon>
        <taxon>Pezizomycotina</taxon>
        <taxon>Eurotiomycetes</taxon>
        <taxon>Chaetothyriomycetidae</taxon>
        <taxon>Chaetothyriales</taxon>
        <taxon>Herpotrichiellaceae</taxon>
        <taxon>Exophiala</taxon>
    </lineage>
</organism>
<feature type="compositionally biased region" description="Basic and acidic residues" evidence="14">
    <location>
        <begin position="615"/>
        <end position="625"/>
    </location>
</feature>
<keyword evidence="7" id="KW-0238">DNA-binding</keyword>
<dbReference type="Gene3D" id="3.90.400.10">
    <property type="entry name" value="Oligo-1,6-glucosidase, Domain 2"/>
    <property type="match status" value="1"/>
</dbReference>
<evidence type="ECO:0000256" key="4">
    <source>
        <dbReference type="ARBA" id="ARBA00022723"/>
    </source>
</evidence>
<reference evidence="16 17" key="1">
    <citation type="submission" date="2017-03" db="EMBL/GenBank/DDBJ databases">
        <title>Genomes of endolithic fungi from Antarctica.</title>
        <authorList>
            <person name="Coleine C."/>
            <person name="Masonjones S."/>
            <person name="Stajich J.E."/>
        </authorList>
    </citation>
    <scope>NUCLEOTIDE SEQUENCE [LARGE SCALE GENOMIC DNA]</scope>
    <source>
        <strain evidence="16 17">CCFEE 6314</strain>
    </source>
</reference>
<keyword evidence="11" id="KW-0462">Maltose metabolism</keyword>
<evidence type="ECO:0000256" key="7">
    <source>
        <dbReference type="ARBA" id="ARBA00023125"/>
    </source>
</evidence>
<comment type="caution">
    <text evidence="16">The sequence shown here is derived from an EMBL/GenBank/DDBJ whole genome shotgun (WGS) entry which is preliminary data.</text>
</comment>
<dbReference type="InterPro" id="IPR036864">
    <property type="entry name" value="Zn2-C6_fun-type_DNA-bd_sf"/>
</dbReference>
<keyword evidence="9" id="KW-0539">Nucleus</keyword>
<dbReference type="FunFam" id="3.20.20.80:FF:000087">
    <property type="entry name" value="Oligo-1,6-glucosidase IMA1"/>
    <property type="match status" value="1"/>
</dbReference>
<keyword evidence="8" id="KW-0804">Transcription</keyword>
<dbReference type="OrthoDB" id="6486656at2759"/>
<evidence type="ECO:0000256" key="5">
    <source>
        <dbReference type="ARBA" id="ARBA00022801"/>
    </source>
</evidence>
<dbReference type="PROSITE" id="PS50048">
    <property type="entry name" value="ZN2_CY6_FUNGAL_2"/>
    <property type="match status" value="1"/>
</dbReference>
<dbReference type="Gene3D" id="4.10.240.10">
    <property type="entry name" value="Zn(2)-C6 fungal-type DNA-binding domain"/>
    <property type="match status" value="1"/>
</dbReference>
<dbReference type="InterPro" id="IPR007219">
    <property type="entry name" value="XnlR_reg_dom"/>
</dbReference>
<dbReference type="FunFam" id="3.90.400.10:FF:000003">
    <property type="entry name" value="Probable alpha-glucosidase (Maltase)"/>
    <property type="match status" value="1"/>
</dbReference>
<accession>A0A438N602</accession>
<dbReference type="GO" id="GO:0000025">
    <property type="term" value="P:maltose catabolic process"/>
    <property type="evidence" value="ECO:0007669"/>
    <property type="project" value="TreeGrafter"/>
</dbReference>
<dbReference type="GO" id="GO:0004574">
    <property type="term" value="F:oligo-1,6-glucosidase activity"/>
    <property type="evidence" value="ECO:0007669"/>
    <property type="project" value="TreeGrafter"/>
</dbReference>
<proteinExistence type="inferred from homology"/>
<dbReference type="Pfam" id="PF00172">
    <property type="entry name" value="Zn_clus"/>
    <property type="match status" value="1"/>
</dbReference>
<dbReference type="InterPro" id="IPR006047">
    <property type="entry name" value="GH13_cat_dom"/>
</dbReference>
<sequence>MISKFAQPWWKEAVFYQVYPASFKDSNGDGWGDIRGLISKIDHLKDLGVDVVWLSPMFESPQADMGYDISDYQQVYAPYGTVQDVDDLVEACHKRGMRLILDLVVNHTSKEHEWFKESRSSKDNPKRNWYIWKPARYDEEGNRRPPTNWRSYFAGGTWTWDELTQEYYLHLYASDQPDLNWDDESCREAIYEETMRFWLNRGVDGFRVDTVNKYSKRTDFVDAAITDPTSEWQPAPEMWCNGPRIHEFLKEMNSKVLSHYDAVSVGELSNTPDPEGVLEYVRASEKELDMVFQFDMIRLGTGGGFGGKYDYQPWKLTQLKTFVERWQSFIEGTDGWTTVFCENHDNGRAVSRFGNDGPDHWQNSAKMIALWQTTLTGTLFLYQGQEIGMKNMPASWGIEEYKDIESNNFYREAEKDNDVSRREQVMKGLQILARDHSRLPFQWDGSAHGGFTSPDAVPWMRAHDDLESINVAVQQGDCDSVLSFYKRMLLLRKQHADLFVHGNFRLVDEDNERVFSYTKSSLDGTKEALVVLNFSDNIQPIPDILTLAKRKYSTLLLSSACSTSSTQMADTPSPRRPYPRARHACLRCRKQKLKCDNTRPCALCVRVGVECKERTVPPRHPRPDVESYALPHKRPRQPQHIEPYPSNGLPKPAPSHEMDPPELRSRRSEVELFREHNSTATWNHTADAIPGGSPDNRLSDIATHCLSVSDVLGEDLPPPDVVEFTLQTYHKAVHWFMLLFHEPSVRAELRNVQRSGLIRKDRTIFIYLVILIIGIGAKYATAPDAQRACPGYDLDSLGTRYIALLETKIWDVFDAGGIESVQIAVMLSAFHLYHGRPRRSTALSGCALRTAQSLGLHRESSWRMSDRITREVWRRLWWALHTADVFGAISYGTPCNIQDEECEVSLPEVLEDVAETCPGFQSIETFDGQSYGPVTILSYQRYKFRLYSLASSIARNIYLRSNTTLKDTVREIKAINQRLVDWEKCIPPELQLKCLKVVPTNDKDRSIFDQFRLQALVLQLSYDNIQLVLHRPLLTMNRISRWPTYPADVTHTLESDPLTISKDELNSMIKASKYRCWVSSLRTSGIGDYGDILVLSRNTFGAAYAGIQAFTSGVVLGIFALSDPLSGQAHQAKRAVSKIIRLPALHKYRTTVSDQCGKILEELLRLIMAEEMQALLAANDQDDQGAVYGVASANPQPANDLGSTLTEAREDRSGLDMPVPEFSADPSLALDMNSFPQPSELPLDGNFSDALLSLQDVFRDGRAIEQSTRNQTTTMALPTSSGNHTNPFSTTEMMHPPVNNPFDVTAQAWMWDDMLLLQDPT</sequence>
<dbReference type="Gene3D" id="2.60.40.1180">
    <property type="entry name" value="Golgi alpha-mannosidase II"/>
    <property type="match status" value="1"/>
</dbReference>
<dbReference type="SMART" id="SM00906">
    <property type="entry name" value="Fungal_trans"/>
    <property type="match status" value="1"/>
</dbReference>
<evidence type="ECO:0000256" key="3">
    <source>
        <dbReference type="ARBA" id="ARBA00012741"/>
    </source>
</evidence>
<evidence type="ECO:0000256" key="9">
    <source>
        <dbReference type="ARBA" id="ARBA00023242"/>
    </source>
</evidence>
<dbReference type="GO" id="GO:0003677">
    <property type="term" value="F:DNA binding"/>
    <property type="evidence" value="ECO:0007669"/>
    <property type="project" value="UniProtKB-KW"/>
</dbReference>
<comment type="catalytic activity">
    <reaction evidence="1">
        <text>Hydrolysis of terminal, non-reducing (1-&gt;4)-linked alpha-D-glucose residues with release of alpha-D-glucose.</text>
        <dbReference type="EC" id="3.2.1.20"/>
    </reaction>
</comment>
<dbReference type="SMART" id="SM00642">
    <property type="entry name" value="Aamy"/>
    <property type="match status" value="1"/>
</dbReference>
<dbReference type="Pfam" id="PF04082">
    <property type="entry name" value="Fungal_trans"/>
    <property type="match status" value="1"/>
</dbReference>
<feature type="region of interest" description="Disordered" evidence="14">
    <location>
        <begin position="615"/>
        <end position="668"/>
    </location>
</feature>
<dbReference type="GO" id="GO:0004575">
    <property type="term" value="F:sucrose alpha-glucosidase activity"/>
    <property type="evidence" value="ECO:0007669"/>
    <property type="project" value="TreeGrafter"/>
</dbReference>